<feature type="compositionally biased region" description="Basic and acidic residues" evidence="1">
    <location>
        <begin position="369"/>
        <end position="383"/>
    </location>
</feature>
<feature type="compositionally biased region" description="Polar residues" evidence="1">
    <location>
        <begin position="311"/>
        <end position="322"/>
    </location>
</feature>
<feature type="compositionally biased region" description="Basic and acidic residues" evidence="1">
    <location>
        <begin position="300"/>
        <end position="310"/>
    </location>
</feature>
<evidence type="ECO:0000313" key="2">
    <source>
        <dbReference type="EMBL" id="KAF2791459.1"/>
    </source>
</evidence>
<dbReference type="OrthoDB" id="284473at2759"/>
<accession>A0A6A6X570</accession>
<feature type="region of interest" description="Disordered" evidence="1">
    <location>
        <begin position="1"/>
        <end position="23"/>
    </location>
</feature>
<sequence length="783" mass="86371">MSGPERPPGPGVPTSKLERKNLRLEDQEELDKLDSIFDRIRRAVPAAPYVLSTPSLHPYTHYSRHESTSWMIGRLFQPDEEHLQYRTFHYREPYQDCFTLQPGEEDEPEVERPKSQASSNSQQAPKKKISLSAYKSKQANGIIAPGAKKISPNLPPTNPTLAQTNGIKDGDKQPPTVQKKEEAQSLKRPATESLVPEKPDKRIKEDQPSAPPPKSESAESKINIDTTGPSNATPHGLPPLLSPVDQPLNNPYGLPAILSPTLPSNVQAELDRLETKRRRAESDASSSSSKSQLLSVPESRSQKRDDDSKTNVRVRSVSINGKSPSSVSLSRASPATPTLLVKLKYGKKMGATVTQLLRLPPSRKVAAINEKRERQENVKEQRPVKAQAKPADGIAAKSKDVPKITSRRPETSTPNVKATSSTRIPEKRPRSEDDSSLAVPAKRPRAQTIQDGPHTPSQQIITSPTRSSKSSAQRSQGPYTTPRKDLKAISMLRANSTDGYDSTPGRSGATPAGAKHLDPKAPLTSAPLNAKKQADIHSLSQISMKLNQMGRSLKHEAQKVVIEKGNKASKEDLKRAAVTSLECILSYMAAYHAQDVSLNLRGRAGEVENTWKTLLPLCVSYTGRTKDFPHLDGLRSYLSAAISAAICAHVSPRAPRPKAHDSPLETPHADLAKQYALLTENFSLMADHYQKLHRFTIDSRLTLSVDDIQKMYPKTWASRETNARLVKEPEKLSGISLSGPYFLPISLDTTPIQAVRFGLKLLSEYCDKERLDYTLRVNLEKPE</sequence>
<dbReference type="Proteomes" id="UP000799757">
    <property type="component" value="Unassembled WGS sequence"/>
</dbReference>
<feature type="compositionally biased region" description="Basic and acidic residues" evidence="1">
    <location>
        <begin position="168"/>
        <end position="185"/>
    </location>
</feature>
<name>A0A6A6X570_9PLEO</name>
<feature type="compositionally biased region" description="Polar residues" evidence="1">
    <location>
        <begin position="411"/>
        <end position="423"/>
    </location>
</feature>
<feature type="region of interest" description="Disordered" evidence="1">
    <location>
        <begin position="364"/>
        <end position="519"/>
    </location>
</feature>
<dbReference type="AlphaFoldDB" id="A0A6A6X570"/>
<feature type="compositionally biased region" description="Basic and acidic residues" evidence="1">
    <location>
        <begin position="424"/>
        <end position="433"/>
    </location>
</feature>
<feature type="compositionally biased region" description="Low complexity" evidence="1">
    <location>
        <begin position="323"/>
        <end position="335"/>
    </location>
</feature>
<feature type="compositionally biased region" description="Basic and acidic residues" evidence="1">
    <location>
        <begin position="397"/>
        <end position="410"/>
    </location>
</feature>
<protein>
    <submittedName>
        <fullName evidence="2">Uncharacterized protein</fullName>
    </submittedName>
</protein>
<feature type="region of interest" description="Disordered" evidence="1">
    <location>
        <begin position="99"/>
        <end position="336"/>
    </location>
</feature>
<dbReference type="EMBL" id="MU002018">
    <property type="protein sequence ID" value="KAF2791459.1"/>
    <property type="molecule type" value="Genomic_DNA"/>
</dbReference>
<keyword evidence="3" id="KW-1185">Reference proteome</keyword>
<gene>
    <name evidence="2" type="ORF">K505DRAFT_248906</name>
</gene>
<proteinExistence type="predicted"/>
<evidence type="ECO:0000256" key="1">
    <source>
        <dbReference type="SAM" id="MobiDB-lite"/>
    </source>
</evidence>
<evidence type="ECO:0000313" key="3">
    <source>
        <dbReference type="Proteomes" id="UP000799757"/>
    </source>
</evidence>
<feature type="compositionally biased region" description="Pro residues" evidence="1">
    <location>
        <begin position="1"/>
        <end position="11"/>
    </location>
</feature>
<feature type="compositionally biased region" description="Polar residues" evidence="1">
    <location>
        <begin position="447"/>
        <end position="479"/>
    </location>
</feature>
<feature type="compositionally biased region" description="Polar residues" evidence="1">
    <location>
        <begin position="115"/>
        <end position="124"/>
    </location>
</feature>
<reference evidence="2" key="1">
    <citation type="journal article" date="2020" name="Stud. Mycol.">
        <title>101 Dothideomycetes genomes: a test case for predicting lifestyles and emergence of pathogens.</title>
        <authorList>
            <person name="Haridas S."/>
            <person name="Albert R."/>
            <person name="Binder M."/>
            <person name="Bloem J."/>
            <person name="Labutti K."/>
            <person name="Salamov A."/>
            <person name="Andreopoulos B."/>
            <person name="Baker S."/>
            <person name="Barry K."/>
            <person name="Bills G."/>
            <person name="Bluhm B."/>
            <person name="Cannon C."/>
            <person name="Castanera R."/>
            <person name="Culley D."/>
            <person name="Daum C."/>
            <person name="Ezra D."/>
            <person name="Gonzalez J."/>
            <person name="Henrissat B."/>
            <person name="Kuo A."/>
            <person name="Liang C."/>
            <person name="Lipzen A."/>
            <person name="Lutzoni F."/>
            <person name="Magnuson J."/>
            <person name="Mondo S."/>
            <person name="Nolan M."/>
            <person name="Ohm R."/>
            <person name="Pangilinan J."/>
            <person name="Park H.-J."/>
            <person name="Ramirez L."/>
            <person name="Alfaro M."/>
            <person name="Sun H."/>
            <person name="Tritt A."/>
            <person name="Yoshinaga Y."/>
            <person name="Zwiers L.-H."/>
            <person name="Turgeon B."/>
            <person name="Goodwin S."/>
            <person name="Spatafora J."/>
            <person name="Crous P."/>
            <person name="Grigoriev I."/>
        </authorList>
    </citation>
    <scope>NUCLEOTIDE SEQUENCE</scope>
    <source>
        <strain evidence="2">CBS 109.77</strain>
    </source>
</reference>
<organism evidence="2 3">
    <name type="scientific">Melanomma pulvis-pyrius CBS 109.77</name>
    <dbReference type="NCBI Taxonomy" id="1314802"/>
    <lineage>
        <taxon>Eukaryota</taxon>
        <taxon>Fungi</taxon>
        <taxon>Dikarya</taxon>
        <taxon>Ascomycota</taxon>
        <taxon>Pezizomycotina</taxon>
        <taxon>Dothideomycetes</taxon>
        <taxon>Pleosporomycetidae</taxon>
        <taxon>Pleosporales</taxon>
        <taxon>Melanommataceae</taxon>
        <taxon>Melanomma</taxon>
    </lineage>
</organism>
<feature type="compositionally biased region" description="Polar residues" evidence="1">
    <location>
        <begin position="223"/>
        <end position="233"/>
    </location>
</feature>
<feature type="compositionally biased region" description="Low complexity" evidence="1">
    <location>
        <begin position="283"/>
        <end position="299"/>
    </location>
</feature>
<feature type="compositionally biased region" description="Basic and acidic residues" evidence="1">
    <location>
        <begin position="195"/>
        <end position="207"/>
    </location>
</feature>